<keyword evidence="1" id="KW-0472">Membrane</keyword>
<sequence>MATRLCDCFDNCGICKYSFLTVRFLFCVYTLKCNHSEICCLCGLRMAMCSVYRTRYISGSLCSVFMVMLCCPLCSICQLQQDIDRRNELMIF</sequence>
<evidence type="ECO:0000313" key="2">
    <source>
        <dbReference type="Ensembl" id="ENSSORP00005050615.1"/>
    </source>
</evidence>
<reference evidence="2" key="1">
    <citation type="submission" date="2019-06" db="EMBL/GenBank/DDBJ databases">
        <authorList>
            <consortium name="Wellcome Sanger Institute Data Sharing"/>
        </authorList>
    </citation>
    <scope>NUCLEOTIDE SEQUENCE [LARGE SCALE GENOMIC DNA]</scope>
</reference>
<proteinExistence type="predicted"/>
<evidence type="ECO:0008006" key="4">
    <source>
        <dbReference type="Google" id="ProtNLM"/>
    </source>
</evidence>
<dbReference type="AlphaFoldDB" id="A0A673C9C8"/>
<feature type="transmembrane region" description="Helical" evidence="1">
    <location>
        <begin position="56"/>
        <end position="77"/>
    </location>
</feature>
<keyword evidence="1" id="KW-1133">Transmembrane helix</keyword>
<dbReference type="InParanoid" id="A0A673C9C8"/>
<reference evidence="2" key="2">
    <citation type="submission" date="2025-08" db="UniProtKB">
        <authorList>
            <consortium name="Ensembl"/>
        </authorList>
    </citation>
    <scope>IDENTIFICATION</scope>
</reference>
<dbReference type="Ensembl" id="ENSSORT00005051830.1">
    <property type="protein sequence ID" value="ENSSORP00005050615.1"/>
    <property type="gene ID" value="ENSSORG00005022941.1"/>
</dbReference>
<keyword evidence="1" id="KW-0812">Transmembrane</keyword>
<evidence type="ECO:0000313" key="3">
    <source>
        <dbReference type="Proteomes" id="UP000472271"/>
    </source>
</evidence>
<keyword evidence="3" id="KW-1185">Reference proteome</keyword>
<dbReference type="Proteomes" id="UP000472271">
    <property type="component" value="Chromosome 12"/>
</dbReference>
<reference evidence="2" key="3">
    <citation type="submission" date="2025-09" db="UniProtKB">
        <authorList>
            <consortium name="Ensembl"/>
        </authorList>
    </citation>
    <scope>IDENTIFICATION</scope>
</reference>
<organism evidence="2 3">
    <name type="scientific">Sphaeramia orbicularis</name>
    <name type="common">orbiculate cardinalfish</name>
    <dbReference type="NCBI Taxonomy" id="375764"/>
    <lineage>
        <taxon>Eukaryota</taxon>
        <taxon>Metazoa</taxon>
        <taxon>Chordata</taxon>
        <taxon>Craniata</taxon>
        <taxon>Vertebrata</taxon>
        <taxon>Euteleostomi</taxon>
        <taxon>Actinopterygii</taxon>
        <taxon>Neopterygii</taxon>
        <taxon>Teleostei</taxon>
        <taxon>Neoteleostei</taxon>
        <taxon>Acanthomorphata</taxon>
        <taxon>Gobiaria</taxon>
        <taxon>Kurtiformes</taxon>
        <taxon>Apogonoidei</taxon>
        <taxon>Apogonidae</taxon>
        <taxon>Apogoninae</taxon>
        <taxon>Sphaeramia</taxon>
    </lineage>
</organism>
<evidence type="ECO:0000256" key="1">
    <source>
        <dbReference type="SAM" id="Phobius"/>
    </source>
</evidence>
<accession>A0A673C9C8</accession>
<protein>
    <recommendedName>
        <fullName evidence="4">Placenta associated 8, tandem duplicate 1</fullName>
    </recommendedName>
</protein>
<name>A0A673C9C8_9TELE</name>